<accession>A0AAN8WNS7</accession>
<protein>
    <submittedName>
        <fullName evidence="1">Uncharacterized protein</fullName>
    </submittedName>
</protein>
<evidence type="ECO:0000313" key="2">
    <source>
        <dbReference type="Proteomes" id="UP001381693"/>
    </source>
</evidence>
<name>A0AAN8WNS7_HALRR</name>
<gene>
    <name evidence="1" type="ORF">SK128_018664</name>
</gene>
<evidence type="ECO:0000313" key="1">
    <source>
        <dbReference type="EMBL" id="KAK7062956.1"/>
    </source>
</evidence>
<reference evidence="1 2" key="1">
    <citation type="submission" date="2023-11" db="EMBL/GenBank/DDBJ databases">
        <title>Halocaridina rubra genome assembly.</title>
        <authorList>
            <person name="Smith C."/>
        </authorList>
    </citation>
    <scope>NUCLEOTIDE SEQUENCE [LARGE SCALE GENOMIC DNA]</scope>
    <source>
        <strain evidence="1">EP-1</strain>
        <tissue evidence="1">Whole</tissue>
    </source>
</reference>
<dbReference type="Proteomes" id="UP001381693">
    <property type="component" value="Unassembled WGS sequence"/>
</dbReference>
<dbReference type="AlphaFoldDB" id="A0AAN8WNS7"/>
<dbReference type="EMBL" id="JAXCGZ010021002">
    <property type="protein sequence ID" value="KAK7062956.1"/>
    <property type="molecule type" value="Genomic_DNA"/>
</dbReference>
<keyword evidence="2" id="KW-1185">Reference proteome</keyword>
<proteinExistence type="predicted"/>
<sequence>MSLYSSWSSRLHPYHRVPSGIPLDSLCIGRPDYSHLELAVTFVRFNPNGT</sequence>
<organism evidence="1 2">
    <name type="scientific">Halocaridina rubra</name>
    <name type="common">Hawaiian red shrimp</name>
    <dbReference type="NCBI Taxonomy" id="373956"/>
    <lineage>
        <taxon>Eukaryota</taxon>
        <taxon>Metazoa</taxon>
        <taxon>Ecdysozoa</taxon>
        <taxon>Arthropoda</taxon>
        <taxon>Crustacea</taxon>
        <taxon>Multicrustacea</taxon>
        <taxon>Malacostraca</taxon>
        <taxon>Eumalacostraca</taxon>
        <taxon>Eucarida</taxon>
        <taxon>Decapoda</taxon>
        <taxon>Pleocyemata</taxon>
        <taxon>Caridea</taxon>
        <taxon>Atyoidea</taxon>
        <taxon>Atyidae</taxon>
        <taxon>Halocaridina</taxon>
    </lineage>
</organism>
<comment type="caution">
    <text evidence="1">The sequence shown here is derived from an EMBL/GenBank/DDBJ whole genome shotgun (WGS) entry which is preliminary data.</text>
</comment>